<evidence type="ECO:0000313" key="2">
    <source>
        <dbReference type="EMBL" id="CAK0843181.1"/>
    </source>
</evidence>
<organism evidence="2 3">
    <name type="scientific">Prorocentrum cordatum</name>
    <dbReference type="NCBI Taxonomy" id="2364126"/>
    <lineage>
        <taxon>Eukaryota</taxon>
        <taxon>Sar</taxon>
        <taxon>Alveolata</taxon>
        <taxon>Dinophyceae</taxon>
        <taxon>Prorocentrales</taxon>
        <taxon>Prorocentraceae</taxon>
        <taxon>Prorocentrum</taxon>
    </lineage>
</organism>
<feature type="region of interest" description="Disordered" evidence="1">
    <location>
        <begin position="34"/>
        <end position="62"/>
    </location>
</feature>
<dbReference type="Proteomes" id="UP001189429">
    <property type="component" value="Unassembled WGS sequence"/>
</dbReference>
<feature type="compositionally biased region" description="Pro residues" evidence="1">
    <location>
        <begin position="46"/>
        <end position="58"/>
    </location>
</feature>
<keyword evidence="3" id="KW-1185">Reference proteome</keyword>
<feature type="non-terminal residue" evidence="2">
    <location>
        <position position="225"/>
    </location>
</feature>
<evidence type="ECO:0000313" key="3">
    <source>
        <dbReference type="Proteomes" id="UP001189429"/>
    </source>
</evidence>
<evidence type="ECO:0000256" key="1">
    <source>
        <dbReference type="SAM" id="MobiDB-lite"/>
    </source>
</evidence>
<dbReference type="EMBL" id="CAUYUJ010014557">
    <property type="protein sequence ID" value="CAK0843181.1"/>
    <property type="molecule type" value="Genomic_DNA"/>
</dbReference>
<name>A0ABN9TBU4_9DINO</name>
<comment type="caution">
    <text evidence="2">The sequence shown here is derived from an EMBL/GenBank/DDBJ whole genome shotgun (WGS) entry which is preliminary data.</text>
</comment>
<accession>A0ABN9TBU4</accession>
<reference evidence="2" key="1">
    <citation type="submission" date="2023-10" db="EMBL/GenBank/DDBJ databases">
        <authorList>
            <person name="Chen Y."/>
            <person name="Shah S."/>
            <person name="Dougan E. K."/>
            <person name="Thang M."/>
            <person name="Chan C."/>
        </authorList>
    </citation>
    <scope>NUCLEOTIDE SEQUENCE [LARGE SCALE GENOMIC DNA]</scope>
</reference>
<sequence>MVDALVVAGARAAGRLLAGPALLLCSSRCPEVPPRPPHPEYLQIPQSPPVQGRPPLPEQHPDALEEAATSWFQLYAAALSTAIATLEMRRALAWFATADALRHQLHVAAAAGSSDADYFTTSPDEDTHEESHILMNPDIVGARWYSTRRPPPSGVPRGMVYRFRAAPTAAQLAAWGAAADALARALGTAVDDVPTERAADDGGALAGPPGVAAPAVDMAGTIWAA</sequence>
<proteinExistence type="predicted"/>
<protein>
    <submittedName>
        <fullName evidence="2">Uncharacterized protein</fullName>
    </submittedName>
</protein>
<gene>
    <name evidence="2" type="ORF">PCOR1329_LOCUS37612</name>
</gene>